<sequence>MFWASHSTCKEEDEVRLPYQRIILRLTVTHIIIIIIIIVIIIIIIIIILTRASGTEPLKHRDGDPQVKAVFVLNSVFEEMAVMTQQMTEKSSIVVHGPGK</sequence>
<proteinExistence type="predicted"/>
<name>A0A1Q9CCX5_SYMMI</name>
<evidence type="ECO:0000313" key="2">
    <source>
        <dbReference type="EMBL" id="OLP80768.1"/>
    </source>
</evidence>
<comment type="caution">
    <text evidence="2">The sequence shown here is derived from an EMBL/GenBank/DDBJ whole genome shotgun (WGS) entry which is preliminary data.</text>
</comment>
<gene>
    <name evidence="2" type="ORF">AK812_SmicGene38774</name>
</gene>
<protein>
    <submittedName>
        <fullName evidence="2">Uncharacterized protein</fullName>
    </submittedName>
</protein>
<dbReference type="AlphaFoldDB" id="A0A1Q9CCX5"/>
<dbReference type="EMBL" id="LSRX01001347">
    <property type="protein sequence ID" value="OLP80768.1"/>
    <property type="molecule type" value="Genomic_DNA"/>
</dbReference>
<keyword evidence="1" id="KW-0472">Membrane</keyword>
<keyword evidence="1" id="KW-0812">Transmembrane</keyword>
<evidence type="ECO:0000313" key="3">
    <source>
        <dbReference type="Proteomes" id="UP000186817"/>
    </source>
</evidence>
<accession>A0A1Q9CCX5</accession>
<dbReference type="Proteomes" id="UP000186817">
    <property type="component" value="Unassembled WGS sequence"/>
</dbReference>
<organism evidence="2 3">
    <name type="scientific">Symbiodinium microadriaticum</name>
    <name type="common">Dinoflagellate</name>
    <name type="synonym">Zooxanthella microadriatica</name>
    <dbReference type="NCBI Taxonomy" id="2951"/>
    <lineage>
        <taxon>Eukaryota</taxon>
        <taxon>Sar</taxon>
        <taxon>Alveolata</taxon>
        <taxon>Dinophyceae</taxon>
        <taxon>Suessiales</taxon>
        <taxon>Symbiodiniaceae</taxon>
        <taxon>Symbiodinium</taxon>
    </lineage>
</organism>
<keyword evidence="1" id="KW-1133">Transmembrane helix</keyword>
<keyword evidence="3" id="KW-1185">Reference proteome</keyword>
<feature type="transmembrane region" description="Helical" evidence="1">
    <location>
        <begin position="22"/>
        <end position="49"/>
    </location>
</feature>
<reference evidence="2 3" key="1">
    <citation type="submission" date="2016-02" db="EMBL/GenBank/DDBJ databases">
        <title>Genome analysis of coral dinoflagellate symbionts highlights evolutionary adaptations to a symbiotic lifestyle.</title>
        <authorList>
            <person name="Aranda M."/>
            <person name="Li Y."/>
            <person name="Liew Y.J."/>
            <person name="Baumgarten S."/>
            <person name="Simakov O."/>
            <person name="Wilson M."/>
            <person name="Piel J."/>
            <person name="Ashoor H."/>
            <person name="Bougouffa S."/>
            <person name="Bajic V.B."/>
            <person name="Ryu T."/>
            <person name="Ravasi T."/>
            <person name="Bayer T."/>
            <person name="Micklem G."/>
            <person name="Kim H."/>
            <person name="Bhak J."/>
            <person name="Lajeunesse T.C."/>
            <person name="Voolstra C.R."/>
        </authorList>
    </citation>
    <scope>NUCLEOTIDE SEQUENCE [LARGE SCALE GENOMIC DNA]</scope>
    <source>
        <strain evidence="2 3">CCMP2467</strain>
    </source>
</reference>
<evidence type="ECO:0000256" key="1">
    <source>
        <dbReference type="SAM" id="Phobius"/>
    </source>
</evidence>